<dbReference type="Pfam" id="PF13768">
    <property type="entry name" value="VWA_3"/>
    <property type="match status" value="1"/>
</dbReference>
<accession>A0A8S1UC98</accession>
<organism evidence="2 3">
    <name type="scientific">Paramecium pentaurelia</name>
    <dbReference type="NCBI Taxonomy" id="43138"/>
    <lineage>
        <taxon>Eukaryota</taxon>
        <taxon>Sar</taxon>
        <taxon>Alveolata</taxon>
        <taxon>Ciliophora</taxon>
        <taxon>Intramacronucleata</taxon>
        <taxon>Oligohymenophorea</taxon>
        <taxon>Peniculida</taxon>
        <taxon>Parameciidae</taxon>
        <taxon>Paramecium</taxon>
    </lineage>
</organism>
<dbReference type="PANTHER" id="PTHR45737">
    <property type="entry name" value="VON WILLEBRAND FACTOR A DOMAIN-CONTAINING PROTEIN 5A"/>
    <property type="match status" value="1"/>
</dbReference>
<evidence type="ECO:0000259" key="1">
    <source>
        <dbReference type="PROSITE" id="PS50234"/>
    </source>
</evidence>
<name>A0A8S1UC98_9CILI</name>
<keyword evidence="3" id="KW-1185">Reference proteome</keyword>
<protein>
    <recommendedName>
        <fullName evidence="1">VWFA domain-containing protein</fullName>
    </recommendedName>
</protein>
<reference evidence="2" key="1">
    <citation type="submission" date="2021-01" db="EMBL/GenBank/DDBJ databases">
        <authorList>
            <consortium name="Genoscope - CEA"/>
            <person name="William W."/>
        </authorList>
    </citation>
    <scope>NUCLEOTIDE SEQUENCE</scope>
</reference>
<dbReference type="OrthoDB" id="1729737at2759"/>
<gene>
    <name evidence="2" type="ORF">PPENT_87.1.T0370011</name>
</gene>
<proteinExistence type="predicted"/>
<dbReference type="Proteomes" id="UP000689195">
    <property type="component" value="Unassembled WGS sequence"/>
</dbReference>
<dbReference type="PROSITE" id="PS50234">
    <property type="entry name" value="VWFA"/>
    <property type="match status" value="1"/>
</dbReference>
<evidence type="ECO:0000313" key="3">
    <source>
        <dbReference type="Proteomes" id="UP000689195"/>
    </source>
</evidence>
<sequence length="357" mass="41015">MQKPITYTKSPTRSIVLNSDINIKEKQIDLQTPQNLLIITLDTNDPGNMVPNKKFEFLFSSNDFNNFYAILSHTNNDALQHIKYCATLTLIPKFNEFPIDDAYQSYTNGLNLSQYTKIQKGCYLFFIDHNGSMEGIRIEKAKQSLILFLKSLPEDCTFNVISFGSDEEKIFDIEYNQNTLNQAIKQVQEMNADLGGTDILKALSQGIYNENYKKTKYHSETLKAFLLTNGEDSNKKIIKLVSKNYRPETRIYTLGIGNYCSEYLVSRLAEVGNGKCQLVGDNEDIISKFIDLLEDSLTFYLKGFSLIHNIDKISQIIPDPKSITQLKKNQELTLKFYFQRNTKKKIQNSKLIVLIHK</sequence>
<dbReference type="EMBL" id="CAJJDO010000037">
    <property type="protein sequence ID" value="CAD8161767.1"/>
    <property type="molecule type" value="Genomic_DNA"/>
</dbReference>
<dbReference type="PANTHER" id="PTHR45737:SF6">
    <property type="entry name" value="VON WILLEBRAND FACTOR A DOMAIN-CONTAINING PROTEIN 5A"/>
    <property type="match status" value="1"/>
</dbReference>
<comment type="caution">
    <text evidence="2">The sequence shown here is derived from an EMBL/GenBank/DDBJ whole genome shotgun (WGS) entry which is preliminary data.</text>
</comment>
<dbReference type="SMART" id="SM00327">
    <property type="entry name" value="VWA"/>
    <property type="match status" value="1"/>
</dbReference>
<dbReference type="AlphaFoldDB" id="A0A8S1UC98"/>
<feature type="domain" description="VWFA" evidence="1">
    <location>
        <begin position="122"/>
        <end position="293"/>
    </location>
</feature>
<evidence type="ECO:0000313" key="2">
    <source>
        <dbReference type="EMBL" id="CAD8161767.1"/>
    </source>
</evidence>
<dbReference type="InterPro" id="IPR002035">
    <property type="entry name" value="VWF_A"/>
</dbReference>